<organism evidence="2 3">
    <name type="scientific">Erwinia aeris</name>
    <dbReference type="NCBI Taxonomy" id="3239803"/>
    <lineage>
        <taxon>Bacteria</taxon>
        <taxon>Pseudomonadati</taxon>
        <taxon>Pseudomonadota</taxon>
        <taxon>Gammaproteobacteria</taxon>
        <taxon>Enterobacterales</taxon>
        <taxon>Erwiniaceae</taxon>
        <taxon>Erwinia</taxon>
    </lineage>
</organism>
<dbReference type="EMBL" id="JBGFFX010000002">
    <property type="protein sequence ID" value="MEY8769533.1"/>
    <property type="molecule type" value="Genomic_DNA"/>
</dbReference>
<proteinExistence type="predicted"/>
<name>A0ABV4E3T6_9GAMM</name>
<feature type="compositionally biased region" description="Polar residues" evidence="1">
    <location>
        <begin position="1"/>
        <end position="12"/>
    </location>
</feature>
<evidence type="ECO:0000313" key="3">
    <source>
        <dbReference type="Proteomes" id="UP001565243"/>
    </source>
</evidence>
<dbReference type="Proteomes" id="UP001565243">
    <property type="component" value="Unassembled WGS sequence"/>
</dbReference>
<protein>
    <submittedName>
        <fullName evidence="2">Uncharacterized protein</fullName>
    </submittedName>
</protein>
<evidence type="ECO:0000313" key="2">
    <source>
        <dbReference type="EMBL" id="MEY8769533.1"/>
    </source>
</evidence>
<gene>
    <name evidence="2" type="ORF">AB6T85_03635</name>
</gene>
<reference evidence="2 3" key="1">
    <citation type="submission" date="2024-07" db="EMBL/GenBank/DDBJ databases">
        <authorList>
            <person name="Hebao G."/>
        </authorList>
    </citation>
    <scope>NUCLEOTIDE SEQUENCE [LARGE SCALE GENOMIC DNA]</scope>
    <source>
        <strain evidence="2 3">ACCC 02193</strain>
    </source>
</reference>
<accession>A0ABV4E3T6</accession>
<comment type="caution">
    <text evidence="2">The sequence shown here is derived from an EMBL/GenBank/DDBJ whole genome shotgun (WGS) entry which is preliminary data.</text>
</comment>
<dbReference type="Gene3D" id="6.10.140.1810">
    <property type="match status" value="1"/>
</dbReference>
<dbReference type="RefSeq" id="WP_369895037.1">
    <property type="nucleotide sequence ID" value="NZ_JBGFFX010000002.1"/>
</dbReference>
<sequence length="149" mass="16642">MVNPASSSQSLSFDKELSDCRSSGGDCQAVIDKWKKVSDKQSADTEQKLKDNPLEAQVVDKKIAQGGIDMTERPGWLGNDVGLASASRPSCLYGYLNNIYNVIALSPKLFIFNVSLILYPLFPSEKIRLYIKLNGYDVNQDHPSKIFHW</sequence>
<feature type="region of interest" description="Disordered" evidence="1">
    <location>
        <begin position="1"/>
        <end position="25"/>
    </location>
</feature>
<keyword evidence="3" id="KW-1185">Reference proteome</keyword>
<evidence type="ECO:0000256" key="1">
    <source>
        <dbReference type="SAM" id="MobiDB-lite"/>
    </source>
</evidence>